<evidence type="ECO:0000256" key="2">
    <source>
        <dbReference type="ARBA" id="ARBA00022691"/>
    </source>
</evidence>
<dbReference type="Gene3D" id="3.20.20.70">
    <property type="entry name" value="Aldolase class I"/>
    <property type="match status" value="1"/>
</dbReference>
<protein>
    <submittedName>
        <fullName evidence="8">Radical SAM domain protein</fullName>
    </submittedName>
</protein>
<feature type="region of interest" description="Disordered" evidence="6">
    <location>
        <begin position="28"/>
        <end position="53"/>
    </location>
</feature>
<dbReference type="Proteomes" id="UP000005952">
    <property type="component" value="Chromosome"/>
</dbReference>
<keyword evidence="2" id="KW-0949">S-adenosyl-L-methionine</keyword>
<name>N0BAK0_9HYPH</name>
<dbReference type="InterPro" id="IPR058240">
    <property type="entry name" value="rSAM_sf"/>
</dbReference>
<keyword evidence="9" id="KW-1185">Reference proteome</keyword>
<dbReference type="STRING" id="670307.HYPDE_27378"/>
<dbReference type="GO" id="GO:0051536">
    <property type="term" value="F:iron-sulfur cluster binding"/>
    <property type="evidence" value="ECO:0007669"/>
    <property type="project" value="UniProtKB-KW"/>
</dbReference>
<dbReference type="Pfam" id="PF04055">
    <property type="entry name" value="Radical_SAM"/>
    <property type="match status" value="1"/>
</dbReference>
<dbReference type="SFLD" id="SFLDS00029">
    <property type="entry name" value="Radical_SAM"/>
    <property type="match status" value="1"/>
</dbReference>
<dbReference type="HOGENOM" id="CLU_882429_0_0_5"/>
<dbReference type="InterPro" id="IPR007197">
    <property type="entry name" value="rSAM"/>
</dbReference>
<feature type="domain" description="Radical SAM core" evidence="7">
    <location>
        <begin position="90"/>
        <end position="247"/>
    </location>
</feature>
<dbReference type="InterPro" id="IPR050377">
    <property type="entry name" value="Radical_SAM_PqqE_MftC-like"/>
</dbReference>
<gene>
    <name evidence="8" type="ORF">HYPDE_27378</name>
</gene>
<reference evidence="8 9" key="1">
    <citation type="journal article" date="2013" name="Genome Announc.">
        <title>Genome sequences for three denitrifying bacterial strains isolated from a uranium- and nitrate-contaminated subsurface environment.</title>
        <authorList>
            <person name="Venkatramanan R."/>
            <person name="Prakash O."/>
            <person name="Woyke T."/>
            <person name="Chain P."/>
            <person name="Goodwin L.A."/>
            <person name="Watson D."/>
            <person name="Brooks S."/>
            <person name="Kostka J.E."/>
            <person name="Green S.J."/>
        </authorList>
    </citation>
    <scope>NUCLEOTIDE SEQUENCE [LARGE SCALE GENOMIC DNA]</scope>
    <source>
        <strain evidence="8 9">1NES1</strain>
    </source>
</reference>
<accession>N0BAK0</accession>
<dbReference type="CDD" id="cd01335">
    <property type="entry name" value="Radical_SAM"/>
    <property type="match status" value="1"/>
</dbReference>
<sequence>MKPLGTDRRISNEYTTIELPRMDQAFSAPQSWRSPPVTRAPNSAEGPSATAPEHMHPAISFAKFSHPEVTATGERRASVSLKALETLWFNTGTLCNLTCENCYIESSPRNDRLVYLSRSEVDCFLAEAAKLDPPPNEIGFTGGEPFMNPGILGMLEDSLAAGFAVLVLTNAMKPMQRLKAPLLDLNRRFPSKLALRVSLDHYEPSGHERLRGPQSWPRTIDGLLWLARSGFTVSVAGRTVWQETDAQIRAGYAALFDRLGVGIDAADPGRLVLFPEMRADDDVPEITERCWGILGKNPDSVMCASSRMVVKRKGADKPAVLSCTLLPYDNAFELGASLAEAARPVKLNHRYCARFCVLGGASCSG</sequence>
<dbReference type="KEGG" id="hdt:HYPDE_27378"/>
<evidence type="ECO:0000313" key="9">
    <source>
        <dbReference type="Proteomes" id="UP000005952"/>
    </source>
</evidence>
<dbReference type="GO" id="GO:0003824">
    <property type="term" value="F:catalytic activity"/>
    <property type="evidence" value="ECO:0007669"/>
    <property type="project" value="InterPro"/>
</dbReference>
<evidence type="ECO:0000256" key="6">
    <source>
        <dbReference type="SAM" id="MobiDB-lite"/>
    </source>
</evidence>
<dbReference type="GO" id="GO:0046872">
    <property type="term" value="F:metal ion binding"/>
    <property type="evidence" value="ECO:0007669"/>
    <property type="project" value="UniProtKB-KW"/>
</dbReference>
<dbReference type="AlphaFoldDB" id="N0BAK0"/>
<dbReference type="eggNOG" id="COG0535">
    <property type="taxonomic scope" value="Bacteria"/>
</dbReference>
<proteinExistence type="predicted"/>
<dbReference type="PANTHER" id="PTHR11228">
    <property type="entry name" value="RADICAL SAM DOMAIN PROTEIN"/>
    <property type="match status" value="1"/>
</dbReference>
<organism evidence="8 9">
    <name type="scientific">Hyphomicrobium denitrificans 1NES1</name>
    <dbReference type="NCBI Taxonomy" id="670307"/>
    <lineage>
        <taxon>Bacteria</taxon>
        <taxon>Pseudomonadati</taxon>
        <taxon>Pseudomonadota</taxon>
        <taxon>Alphaproteobacteria</taxon>
        <taxon>Hyphomicrobiales</taxon>
        <taxon>Hyphomicrobiaceae</taxon>
        <taxon>Hyphomicrobium</taxon>
    </lineage>
</organism>
<evidence type="ECO:0000256" key="4">
    <source>
        <dbReference type="ARBA" id="ARBA00023004"/>
    </source>
</evidence>
<evidence type="ECO:0000259" key="7">
    <source>
        <dbReference type="Pfam" id="PF04055"/>
    </source>
</evidence>
<dbReference type="PANTHER" id="PTHR11228:SF7">
    <property type="entry name" value="PQQA PEPTIDE CYCLASE"/>
    <property type="match status" value="1"/>
</dbReference>
<dbReference type="SUPFAM" id="SSF102114">
    <property type="entry name" value="Radical SAM enzymes"/>
    <property type="match status" value="1"/>
</dbReference>
<keyword evidence="5" id="KW-0411">Iron-sulfur</keyword>
<evidence type="ECO:0000256" key="1">
    <source>
        <dbReference type="ARBA" id="ARBA00001966"/>
    </source>
</evidence>
<dbReference type="EMBL" id="CP005587">
    <property type="protein sequence ID" value="AGK57155.1"/>
    <property type="molecule type" value="Genomic_DNA"/>
</dbReference>
<keyword evidence="3" id="KW-0479">Metal-binding</keyword>
<evidence type="ECO:0000256" key="3">
    <source>
        <dbReference type="ARBA" id="ARBA00022723"/>
    </source>
</evidence>
<evidence type="ECO:0000256" key="5">
    <source>
        <dbReference type="ARBA" id="ARBA00023014"/>
    </source>
</evidence>
<evidence type="ECO:0000313" key="8">
    <source>
        <dbReference type="EMBL" id="AGK57155.1"/>
    </source>
</evidence>
<dbReference type="InterPro" id="IPR013785">
    <property type="entry name" value="Aldolase_TIM"/>
</dbReference>
<dbReference type="SFLD" id="SFLDG01067">
    <property type="entry name" value="SPASM/twitch_domain_containing"/>
    <property type="match status" value="1"/>
</dbReference>
<comment type="cofactor">
    <cofactor evidence="1">
        <name>[4Fe-4S] cluster</name>
        <dbReference type="ChEBI" id="CHEBI:49883"/>
    </cofactor>
</comment>
<keyword evidence="4" id="KW-0408">Iron</keyword>